<evidence type="ECO:0000313" key="2">
    <source>
        <dbReference type="EMBL" id="CAK8686437.1"/>
    </source>
</evidence>
<dbReference type="EMBL" id="CAWYQH010000102">
    <property type="protein sequence ID" value="CAK8686437.1"/>
    <property type="molecule type" value="Genomic_DNA"/>
</dbReference>
<evidence type="ECO:0000259" key="1">
    <source>
        <dbReference type="Pfam" id="PF21632"/>
    </source>
</evidence>
<keyword evidence="3" id="KW-1185">Reference proteome</keyword>
<protein>
    <recommendedName>
        <fullName evidence="1">Helicase MOV-10 N-terminal domain-containing protein</fullName>
    </recommendedName>
</protein>
<dbReference type="Proteomes" id="UP001642483">
    <property type="component" value="Unassembled WGS sequence"/>
</dbReference>
<reference evidence="2 3" key="1">
    <citation type="submission" date="2024-02" db="EMBL/GenBank/DDBJ databases">
        <authorList>
            <person name="Daric V."/>
            <person name="Darras S."/>
        </authorList>
    </citation>
    <scope>NUCLEOTIDE SEQUENCE [LARGE SCALE GENOMIC DNA]</scope>
</reference>
<feature type="domain" description="Helicase MOV-10 N-terminal" evidence="1">
    <location>
        <begin position="11"/>
        <end position="74"/>
    </location>
</feature>
<name>A0ABP0G3L6_CLALP</name>
<sequence length="149" mass="16925">MGKYSDDFVAKVGKRFLEYLCETNQLRTWSKPELNEIYQEFRESKRTTPCFSRMLFIVARKSSLLIVKNGCVIFKGTADWSSANSSNPIRRFVSHEIQSERQKIIIALREAKAKDSFLVSSEVEISADRGDVESSPGYFVCDLDVSGGH</sequence>
<organism evidence="2 3">
    <name type="scientific">Clavelina lepadiformis</name>
    <name type="common">Light-bulb sea squirt</name>
    <name type="synonym">Ascidia lepadiformis</name>
    <dbReference type="NCBI Taxonomy" id="159417"/>
    <lineage>
        <taxon>Eukaryota</taxon>
        <taxon>Metazoa</taxon>
        <taxon>Chordata</taxon>
        <taxon>Tunicata</taxon>
        <taxon>Ascidiacea</taxon>
        <taxon>Aplousobranchia</taxon>
        <taxon>Clavelinidae</taxon>
        <taxon>Clavelina</taxon>
    </lineage>
</organism>
<evidence type="ECO:0000313" key="3">
    <source>
        <dbReference type="Proteomes" id="UP001642483"/>
    </source>
</evidence>
<gene>
    <name evidence="2" type="ORF">CVLEPA_LOCUS18367</name>
</gene>
<comment type="caution">
    <text evidence="2">The sequence shown here is derived from an EMBL/GenBank/DDBJ whole genome shotgun (WGS) entry which is preliminary data.</text>
</comment>
<proteinExistence type="predicted"/>
<dbReference type="InterPro" id="IPR049075">
    <property type="entry name" value="MOV-10_N"/>
</dbReference>
<dbReference type="Pfam" id="PF21632">
    <property type="entry name" value="MOV-10_N"/>
    <property type="match status" value="1"/>
</dbReference>
<accession>A0ABP0G3L6</accession>